<dbReference type="Proteomes" id="UP000827872">
    <property type="component" value="Linkage Group LG07"/>
</dbReference>
<accession>A0ACB8EQU9</accession>
<keyword evidence="2" id="KW-1185">Reference proteome</keyword>
<proteinExistence type="predicted"/>
<name>A0ACB8EQU9_9SAUR</name>
<sequence length="194" mass="20372">MTLLYDITIAVKRCYVLEKRPELLGPGGGRPWPNPTNANSIPYSSASPGNYVALSKKKKDRTPGPPGGGGPPGTPIMPSPADSTNSGDNMYTLMNAVPPGPNRPNFPMGPGSDGPMGGLGGMDSHHMNGSLGSGDMDSISKNSPSNMSMSNQPGTPRDDGEMGGNFLNPFQSESPSTKYFARISHISIMVMFLE</sequence>
<dbReference type="EMBL" id="CM037620">
    <property type="protein sequence ID" value="KAH7994775.1"/>
    <property type="molecule type" value="Genomic_DNA"/>
</dbReference>
<reference evidence="1" key="1">
    <citation type="submission" date="2021-08" db="EMBL/GenBank/DDBJ databases">
        <title>The first chromosome-level gecko genome reveals the dynamic sex chromosomes of Neotropical dwarf geckos (Sphaerodactylidae: Sphaerodactylus).</title>
        <authorList>
            <person name="Pinto B.J."/>
            <person name="Keating S.E."/>
            <person name="Gamble T."/>
        </authorList>
    </citation>
    <scope>NUCLEOTIDE SEQUENCE</scope>
    <source>
        <strain evidence="1">TG3544</strain>
    </source>
</reference>
<comment type="caution">
    <text evidence="1">The sequence shown here is derived from an EMBL/GenBank/DDBJ whole genome shotgun (WGS) entry which is preliminary data.</text>
</comment>
<evidence type="ECO:0000313" key="2">
    <source>
        <dbReference type="Proteomes" id="UP000827872"/>
    </source>
</evidence>
<gene>
    <name evidence="1" type="primary">SSBP2_1</name>
    <name evidence="1" type="ORF">K3G42_015185</name>
</gene>
<organism evidence="1 2">
    <name type="scientific">Sphaerodactylus townsendi</name>
    <dbReference type="NCBI Taxonomy" id="933632"/>
    <lineage>
        <taxon>Eukaryota</taxon>
        <taxon>Metazoa</taxon>
        <taxon>Chordata</taxon>
        <taxon>Craniata</taxon>
        <taxon>Vertebrata</taxon>
        <taxon>Euteleostomi</taxon>
        <taxon>Lepidosauria</taxon>
        <taxon>Squamata</taxon>
        <taxon>Bifurcata</taxon>
        <taxon>Gekkota</taxon>
        <taxon>Sphaerodactylidae</taxon>
        <taxon>Sphaerodactylus</taxon>
    </lineage>
</organism>
<evidence type="ECO:0000313" key="1">
    <source>
        <dbReference type="EMBL" id="KAH7994775.1"/>
    </source>
</evidence>
<protein>
    <submittedName>
        <fullName evidence="1">Single-stranded DNA-binding protein 2</fullName>
    </submittedName>
</protein>
<keyword evidence="1" id="KW-0238">DNA-binding</keyword>